<feature type="region of interest" description="Disordered" evidence="1">
    <location>
        <begin position="1"/>
        <end position="55"/>
    </location>
</feature>
<comment type="caution">
    <text evidence="2">The sequence shown here is derived from an EMBL/GenBank/DDBJ whole genome shotgun (WGS) entry which is preliminary data.</text>
</comment>
<reference evidence="2 3" key="1">
    <citation type="submission" date="2019-07" db="EMBL/GenBank/DDBJ databases">
        <title>Whole genome shotgun sequence of Pseudonocardia sulfidoxydans NBRC 16205.</title>
        <authorList>
            <person name="Hosoyama A."/>
            <person name="Uohara A."/>
            <person name="Ohji S."/>
            <person name="Ichikawa N."/>
        </authorList>
    </citation>
    <scope>NUCLEOTIDE SEQUENCE [LARGE SCALE GENOMIC DNA]</scope>
    <source>
        <strain evidence="2 3">NBRC 16205</strain>
    </source>
</reference>
<evidence type="ECO:0000313" key="3">
    <source>
        <dbReference type="Proteomes" id="UP000321685"/>
    </source>
</evidence>
<keyword evidence="3" id="KW-1185">Reference proteome</keyword>
<name>A0A511DF55_9PSEU</name>
<accession>A0A511DF55</accession>
<dbReference type="Proteomes" id="UP000321685">
    <property type="component" value="Unassembled WGS sequence"/>
</dbReference>
<dbReference type="EMBL" id="BJVJ01000019">
    <property type="protein sequence ID" value="GEL23420.1"/>
    <property type="molecule type" value="Genomic_DNA"/>
</dbReference>
<proteinExistence type="predicted"/>
<sequence>MSIDNCDLRLWRPAAPGTRPGSPHRALRRDDDRPTAPDAALDDRADGPEPVVAQR</sequence>
<gene>
    <name evidence="2" type="ORF">PSU4_23740</name>
</gene>
<dbReference type="AlphaFoldDB" id="A0A511DF55"/>
<dbReference type="RefSeq" id="WP_186816888.1">
    <property type="nucleotide sequence ID" value="NZ_BJVJ01000019.1"/>
</dbReference>
<protein>
    <submittedName>
        <fullName evidence="2">Uncharacterized protein</fullName>
    </submittedName>
</protein>
<evidence type="ECO:0000256" key="1">
    <source>
        <dbReference type="SAM" id="MobiDB-lite"/>
    </source>
</evidence>
<feature type="compositionally biased region" description="Basic and acidic residues" evidence="1">
    <location>
        <begin position="1"/>
        <end position="10"/>
    </location>
</feature>
<organism evidence="2 3">
    <name type="scientific">Pseudonocardia sulfidoxydans NBRC 16205</name>
    <dbReference type="NCBI Taxonomy" id="1223511"/>
    <lineage>
        <taxon>Bacteria</taxon>
        <taxon>Bacillati</taxon>
        <taxon>Actinomycetota</taxon>
        <taxon>Actinomycetes</taxon>
        <taxon>Pseudonocardiales</taxon>
        <taxon>Pseudonocardiaceae</taxon>
        <taxon>Pseudonocardia</taxon>
    </lineage>
</organism>
<evidence type="ECO:0000313" key="2">
    <source>
        <dbReference type="EMBL" id="GEL23420.1"/>
    </source>
</evidence>
<feature type="compositionally biased region" description="Basic and acidic residues" evidence="1">
    <location>
        <begin position="28"/>
        <end position="47"/>
    </location>
</feature>